<dbReference type="HOGENOM" id="CLU_045683_0_0_4"/>
<dbReference type="PANTHER" id="PTHR42928">
    <property type="entry name" value="TRICARBOXYLATE-BINDING PROTEIN"/>
    <property type="match status" value="1"/>
</dbReference>
<dbReference type="PIRSF" id="PIRSF017082">
    <property type="entry name" value="YflP"/>
    <property type="match status" value="1"/>
</dbReference>
<dbReference type="Gene3D" id="3.40.190.150">
    <property type="entry name" value="Bordetella uptake gene, domain 1"/>
    <property type="match status" value="1"/>
</dbReference>
<dbReference type="Gene3D" id="3.40.190.10">
    <property type="entry name" value="Periplasmic binding protein-like II"/>
    <property type="match status" value="1"/>
</dbReference>
<dbReference type="PANTHER" id="PTHR42928:SF5">
    <property type="entry name" value="BLR1237 PROTEIN"/>
    <property type="match status" value="1"/>
</dbReference>
<dbReference type="EMBL" id="CP006704">
    <property type="protein sequence ID" value="AIJ48797.1"/>
    <property type="molecule type" value="Genomic_DNA"/>
</dbReference>
<dbReference type="CDD" id="cd13578">
    <property type="entry name" value="PBP2_Bug27"/>
    <property type="match status" value="1"/>
</dbReference>
<dbReference type="InterPro" id="IPR042100">
    <property type="entry name" value="Bug_dom1"/>
</dbReference>
<gene>
    <name evidence="3" type="ORF">O987_23580</name>
</gene>
<keyword evidence="2" id="KW-0732">Signal</keyword>
<dbReference type="InterPro" id="IPR006311">
    <property type="entry name" value="TAT_signal"/>
</dbReference>
<evidence type="ECO:0000256" key="2">
    <source>
        <dbReference type="SAM" id="SignalP"/>
    </source>
</evidence>
<feature type="chain" id="PRO_5001716451" evidence="2">
    <location>
        <begin position="36"/>
        <end position="337"/>
    </location>
</feature>
<dbReference type="InterPro" id="IPR005064">
    <property type="entry name" value="BUG"/>
</dbReference>
<comment type="similarity">
    <text evidence="1">Belongs to the UPF0065 (bug) family.</text>
</comment>
<dbReference type="RefSeq" id="WP_003051830.1">
    <property type="nucleotide sequence ID" value="NZ_CP006704.1"/>
</dbReference>
<feature type="signal peptide" evidence="2">
    <location>
        <begin position="1"/>
        <end position="35"/>
    </location>
</feature>
<dbReference type="SUPFAM" id="SSF53850">
    <property type="entry name" value="Periplasmic binding protein-like II"/>
    <property type="match status" value="1"/>
</dbReference>
<dbReference type="Proteomes" id="UP000028782">
    <property type="component" value="Chromosome"/>
</dbReference>
<dbReference type="Pfam" id="PF03401">
    <property type="entry name" value="TctC"/>
    <property type="match status" value="1"/>
</dbReference>
<evidence type="ECO:0000313" key="4">
    <source>
        <dbReference type="Proteomes" id="UP000028782"/>
    </source>
</evidence>
<protein>
    <submittedName>
        <fullName evidence="3">MFS transporter</fullName>
    </submittedName>
</protein>
<evidence type="ECO:0000313" key="3">
    <source>
        <dbReference type="EMBL" id="AIJ48797.1"/>
    </source>
</evidence>
<dbReference type="KEGG" id="ctes:O987_23580"/>
<reference evidence="3 4" key="1">
    <citation type="journal article" date="2014" name="Genome Announc.">
        <title>Complete Genome Sequence of Polychlorinated Biphenyl Degrader Comamonas testosteroni TK102 (NBRC 109938).</title>
        <authorList>
            <person name="Fukuda K."/>
            <person name="Hosoyama A."/>
            <person name="Tsuchikane K."/>
            <person name="Ohji S."/>
            <person name="Yamazoe A."/>
            <person name="Fujita N."/>
            <person name="Shintani M."/>
            <person name="Kimbara K."/>
        </authorList>
    </citation>
    <scope>NUCLEOTIDE SEQUENCE [LARGE SCALE GENOMIC DNA]</scope>
    <source>
        <strain evidence="3">TK102</strain>
    </source>
</reference>
<proteinExistence type="inferred from homology"/>
<dbReference type="PROSITE" id="PS51318">
    <property type="entry name" value="TAT"/>
    <property type="match status" value="1"/>
</dbReference>
<accession>A0A076PZA9</accession>
<organism evidence="3 4">
    <name type="scientific">Comamonas testosteroni TK102</name>
    <dbReference type="NCBI Taxonomy" id="1392005"/>
    <lineage>
        <taxon>Bacteria</taxon>
        <taxon>Pseudomonadati</taxon>
        <taxon>Pseudomonadota</taxon>
        <taxon>Betaproteobacteria</taxon>
        <taxon>Burkholderiales</taxon>
        <taxon>Comamonadaceae</taxon>
        <taxon>Comamonas</taxon>
    </lineage>
</organism>
<dbReference type="AlphaFoldDB" id="A0A076PZA9"/>
<sequence>MKPTDPVNPGMYRRKLVNLLATALVAAGASGAASAQTDYPNKPVRLVVPYAPGGATDVIGRVLAKQLSDQLGQQFVVDNRAGAGGSLGAGQVAKSPADGYTLLMGAFTSHTINAALTPAVTPFDIHKSFAHISVVGSVPLVFVVNPNVQAKSVKELVALAKASPGSVTFASAGNGSPQHLSIEMFKRQTQVEVVHVPYKGSGPALSDLLGGQINAMIDTVPAAQSQIKAGKLRALATTTKERVASVPDIATVVEAGFPDMQVSSMFALTAPAGTPVAVIQKINSALKVILSKQDVKDSMLAQGAIATYNTPEESAKIINAEYAKWAKLIKDSDIKAE</sequence>
<evidence type="ECO:0000256" key="1">
    <source>
        <dbReference type="ARBA" id="ARBA00006987"/>
    </source>
</evidence>
<name>A0A076PZA9_COMTE</name>